<evidence type="ECO:0000259" key="2">
    <source>
        <dbReference type="Pfam" id="PF00144"/>
    </source>
</evidence>
<dbReference type="EMBL" id="QUAK01000020">
    <property type="protein sequence ID" value="RFU87998.1"/>
    <property type="molecule type" value="Genomic_DNA"/>
</dbReference>
<gene>
    <name evidence="3" type="ORF">DY218_03965</name>
</gene>
<protein>
    <submittedName>
        <fullName evidence="3">Class A beta-lactamase-related serine hydrolase</fullName>
    </submittedName>
</protein>
<evidence type="ECO:0000313" key="3">
    <source>
        <dbReference type="EMBL" id="RFU87998.1"/>
    </source>
</evidence>
<dbReference type="AlphaFoldDB" id="A0A372MAM8"/>
<dbReference type="InterPro" id="IPR012338">
    <property type="entry name" value="Beta-lactam/transpept-like"/>
</dbReference>
<feature type="domain" description="Beta-lactamase-related" evidence="2">
    <location>
        <begin position="14"/>
        <end position="330"/>
    </location>
</feature>
<dbReference type="RefSeq" id="WP_128554485.1">
    <property type="nucleotide sequence ID" value="NZ_QUAK01000020.1"/>
</dbReference>
<organism evidence="3 4">
    <name type="scientific">Streptomyces triticagri</name>
    <dbReference type="NCBI Taxonomy" id="2293568"/>
    <lineage>
        <taxon>Bacteria</taxon>
        <taxon>Bacillati</taxon>
        <taxon>Actinomycetota</taxon>
        <taxon>Actinomycetes</taxon>
        <taxon>Kitasatosporales</taxon>
        <taxon>Streptomycetaceae</taxon>
        <taxon>Streptomyces</taxon>
    </lineage>
</organism>
<keyword evidence="4" id="KW-1185">Reference proteome</keyword>
<dbReference type="Proteomes" id="UP000263094">
    <property type="component" value="Unassembled WGS sequence"/>
</dbReference>
<dbReference type="SUPFAM" id="SSF56601">
    <property type="entry name" value="beta-lactamase/transpeptidase-like"/>
    <property type="match status" value="1"/>
</dbReference>
<dbReference type="GO" id="GO:0016787">
    <property type="term" value="F:hydrolase activity"/>
    <property type="evidence" value="ECO:0007669"/>
    <property type="project" value="UniProtKB-KW"/>
</dbReference>
<evidence type="ECO:0000313" key="4">
    <source>
        <dbReference type="Proteomes" id="UP000263094"/>
    </source>
</evidence>
<dbReference type="Pfam" id="PF00144">
    <property type="entry name" value="Beta-lactamase"/>
    <property type="match status" value="1"/>
</dbReference>
<dbReference type="PANTHER" id="PTHR43283">
    <property type="entry name" value="BETA-LACTAMASE-RELATED"/>
    <property type="match status" value="1"/>
</dbReference>
<sequence length="348" mass="36198">MSALEELLAEAQRHRIFSAAAWSVSTADSTLDAGHMGTRHWGGPELDGTELWDLASVTKPVVGLAVLVLVEKGALALTDQLGELLPGYGDTDKAPITVGQLLAHTSGLPGGTPLYRTAPTRPELLEAVRTLPLRAEPGTAVEYSSAGFILLGLLAEAAGGRSLDALVAQLVAEPLGLTGLTFRPDAVAQASAVSTEYCTWRDHLVTGEVHDENAVVLGGIAGHAGLFAPLADLTRLGRALLRGGDGILGPAAFAEMTRCHTDGLALRRGLGWQGLDRVASPVGAAPGPDSYGHTGFTGTSLWVDPGAGLSCVLLTNRVHPRRDGRRFPAVRRAFHHRAARLGGGTPAP</sequence>
<dbReference type="PANTHER" id="PTHR43283:SF11">
    <property type="entry name" value="BETA-LACTAMASE-RELATED DOMAIN-CONTAINING PROTEIN"/>
    <property type="match status" value="1"/>
</dbReference>
<evidence type="ECO:0000256" key="1">
    <source>
        <dbReference type="ARBA" id="ARBA00022801"/>
    </source>
</evidence>
<keyword evidence="1 3" id="KW-0378">Hydrolase</keyword>
<accession>A0A372MAM8</accession>
<reference evidence="3 4" key="1">
    <citation type="submission" date="2018-08" db="EMBL/GenBank/DDBJ databases">
        <title>Isolation, diversity and antifungal activity of Actinobacteria from wheat.</title>
        <authorList>
            <person name="Han C."/>
        </authorList>
    </citation>
    <scope>NUCLEOTIDE SEQUENCE [LARGE SCALE GENOMIC DNA]</scope>
    <source>
        <strain evidence="3 4">NEAU-YY421</strain>
    </source>
</reference>
<proteinExistence type="predicted"/>
<dbReference type="Gene3D" id="3.40.710.10">
    <property type="entry name" value="DD-peptidase/beta-lactamase superfamily"/>
    <property type="match status" value="1"/>
</dbReference>
<comment type="caution">
    <text evidence="3">The sequence shown here is derived from an EMBL/GenBank/DDBJ whole genome shotgun (WGS) entry which is preliminary data.</text>
</comment>
<name>A0A372MAM8_9ACTN</name>
<dbReference type="InterPro" id="IPR050789">
    <property type="entry name" value="Diverse_Enzym_Activities"/>
</dbReference>
<dbReference type="InterPro" id="IPR001466">
    <property type="entry name" value="Beta-lactam-related"/>
</dbReference>
<dbReference type="OrthoDB" id="9809635at2"/>